<keyword evidence="1 5" id="KW-0413">Isomerase</keyword>
<dbReference type="PANTHER" id="PTHR43174">
    <property type="entry name" value="UDP-N-ACETYLGLUCOSAMINE 2-EPIMERASE"/>
    <property type="match status" value="1"/>
</dbReference>
<evidence type="ECO:0000313" key="8">
    <source>
        <dbReference type="Proteomes" id="UP000241895"/>
    </source>
</evidence>
<feature type="domain" description="UDP-N-acetylglucosamine 2-epimerase" evidence="6">
    <location>
        <begin position="27"/>
        <end position="373"/>
    </location>
</feature>
<reference evidence="7 8" key="1">
    <citation type="submission" date="2018-03" db="EMBL/GenBank/DDBJ databases">
        <authorList>
            <person name="Zhou J."/>
            <person name="Li X."/>
            <person name="Xue M."/>
            <person name="Yin J."/>
        </authorList>
    </citation>
    <scope>NUCLEOTIDE SEQUENCE [LARGE SCALE GENOMIC DNA]</scope>
    <source>
        <strain evidence="7 8">SYSU ZJ2214</strain>
    </source>
</reference>
<evidence type="ECO:0000256" key="5">
    <source>
        <dbReference type="RuleBase" id="RU003513"/>
    </source>
</evidence>
<dbReference type="InterPro" id="IPR003331">
    <property type="entry name" value="UDP_GlcNAc_Epimerase_2_dom"/>
</dbReference>
<gene>
    <name evidence="7" type="ORF">C6W88_01655</name>
</gene>
<evidence type="ECO:0000256" key="3">
    <source>
        <dbReference type="ARBA" id="ARBA00038209"/>
    </source>
</evidence>
<dbReference type="SUPFAM" id="SSF53756">
    <property type="entry name" value="UDP-Glycosyltransferase/glycogen phosphorylase"/>
    <property type="match status" value="1"/>
</dbReference>
<sequence length="389" mass="41980">MGRLMPVVMLVVGTRPEAIKMAPVAQAIQACPALSLHLCASGQHDEMLFQALSLFDLTPDSNLAVMRPAQTLNGLMQAMIQALDQDMSRVAPDLVMVHGDTATCFAASLAAFHRRVPVAHVEAGLRTGNIASPWPEEAYRSMVARIAQRHYAPTASARHNLLREQVAPDSILVTGNTVIDALAWMKSRLDHQGYRPAAPSPLAALRDDARLVLITGHRRENHGDGIRTICTAIAALAARYPDVDLVYPVHLNPAIKDVVEHALAGIPNVLLVPPQDYRDFVWLMGRACLILTDSGGIQEEAPALGVPVLVMREHTERSDALSAGTVILTGSDSDAIVAASTRLLDDEKARRRMAAIPNPYGSGNAARQIIEDLNDWLVRAVETLEAGDA</sequence>
<dbReference type="NCBIfam" id="TIGR00236">
    <property type="entry name" value="wecB"/>
    <property type="match status" value="1"/>
</dbReference>
<proteinExistence type="inferred from homology"/>
<dbReference type="Pfam" id="PF02350">
    <property type="entry name" value="Epimerase_2"/>
    <property type="match status" value="1"/>
</dbReference>
<organism evidence="7 8">
    <name type="scientific">Halomonas litopenaei</name>
    <dbReference type="NCBI Taxonomy" id="2109328"/>
    <lineage>
        <taxon>Bacteria</taxon>
        <taxon>Pseudomonadati</taxon>
        <taxon>Pseudomonadota</taxon>
        <taxon>Gammaproteobacteria</taxon>
        <taxon>Oceanospirillales</taxon>
        <taxon>Halomonadaceae</taxon>
        <taxon>Halomonas</taxon>
    </lineage>
</organism>
<evidence type="ECO:0000256" key="2">
    <source>
        <dbReference type="ARBA" id="ARBA00036080"/>
    </source>
</evidence>
<evidence type="ECO:0000256" key="1">
    <source>
        <dbReference type="ARBA" id="ARBA00023235"/>
    </source>
</evidence>
<evidence type="ECO:0000259" key="6">
    <source>
        <dbReference type="Pfam" id="PF02350"/>
    </source>
</evidence>
<accession>A0ABX5J396</accession>
<protein>
    <recommendedName>
        <fullName evidence="4">UDP-N-acetylglucosamine 2-epimerase (non-hydrolyzing)</fullName>
        <ecNumber evidence="4">5.1.3.14</ecNumber>
    </recommendedName>
</protein>
<dbReference type="Proteomes" id="UP000241895">
    <property type="component" value="Unassembled WGS sequence"/>
</dbReference>
<dbReference type="PROSITE" id="PS51257">
    <property type="entry name" value="PROKAR_LIPOPROTEIN"/>
    <property type="match status" value="1"/>
</dbReference>
<comment type="caution">
    <text evidence="7">The sequence shown here is derived from an EMBL/GenBank/DDBJ whole genome shotgun (WGS) entry which is preliminary data.</text>
</comment>
<dbReference type="InterPro" id="IPR029767">
    <property type="entry name" value="WecB-like"/>
</dbReference>
<comment type="catalytic activity">
    <reaction evidence="2">
        <text>UDP-N-acetyl-alpha-D-glucosamine = UDP-N-acetyl-alpha-D-mannosamine</text>
        <dbReference type="Rhea" id="RHEA:17213"/>
        <dbReference type="ChEBI" id="CHEBI:57705"/>
        <dbReference type="ChEBI" id="CHEBI:68623"/>
        <dbReference type="EC" id="5.1.3.14"/>
    </reaction>
</comment>
<comment type="similarity">
    <text evidence="3 5">Belongs to the UDP-N-acetylglucosamine 2-epimerase family.</text>
</comment>
<dbReference type="Gene3D" id="3.40.50.2000">
    <property type="entry name" value="Glycogen Phosphorylase B"/>
    <property type="match status" value="2"/>
</dbReference>
<name>A0ABX5J396_9GAMM</name>
<dbReference type="CDD" id="cd03786">
    <property type="entry name" value="GTB_UDP-GlcNAc_2-Epimerase"/>
    <property type="match status" value="1"/>
</dbReference>
<dbReference type="EMBL" id="PXNS01000001">
    <property type="protein sequence ID" value="PTL96134.1"/>
    <property type="molecule type" value="Genomic_DNA"/>
</dbReference>
<evidence type="ECO:0000313" key="7">
    <source>
        <dbReference type="EMBL" id="PTL96134.1"/>
    </source>
</evidence>
<dbReference type="EC" id="5.1.3.14" evidence="4"/>
<dbReference type="PANTHER" id="PTHR43174:SF2">
    <property type="entry name" value="UDP-N-ACETYLGLUCOSAMINE 2-EPIMERASE"/>
    <property type="match status" value="1"/>
</dbReference>
<evidence type="ECO:0000256" key="4">
    <source>
        <dbReference type="ARBA" id="ARBA00038858"/>
    </source>
</evidence>
<keyword evidence="8" id="KW-1185">Reference proteome</keyword>